<protein>
    <submittedName>
        <fullName evidence="2">Histone-lysine N-methyltransferase SETMAR</fullName>
    </submittedName>
</protein>
<sequence length="98" mass="10925">MLKKKRALLKMSMAELEAVVNVISPGRFLQRHSKSDLQEEVIHWILENGLRVSHQFTLIEMDDGSCGVLSGKNGCTCCQGSVLSGESKMNSEFKIEIQ</sequence>
<reference evidence="2" key="1">
    <citation type="submission" date="2017-02" db="UniProtKB">
        <authorList>
            <consortium name="WormBaseParasite"/>
        </authorList>
    </citation>
    <scope>IDENTIFICATION</scope>
</reference>
<evidence type="ECO:0000313" key="2">
    <source>
        <dbReference type="WBParaSite" id="EEL_0000303401-mRNA-1"/>
    </source>
</evidence>
<keyword evidence="1" id="KW-1185">Reference proteome</keyword>
<name>A0A0R3RNH4_9BILA</name>
<proteinExistence type="predicted"/>
<accession>A0A0R3RNH4</accession>
<dbReference type="WBParaSite" id="EEL_0000303401-mRNA-1">
    <property type="protein sequence ID" value="EEL_0000303401-mRNA-1"/>
    <property type="gene ID" value="EEL_0000303401"/>
</dbReference>
<dbReference type="AlphaFoldDB" id="A0A0R3RNH4"/>
<organism evidence="1 2">
    <name type="scientific">Elaeophora elaphi</name>
    <dbReference type="NCBI Taxonomy" id="1147741"/>
    <lineage>
        <taxon>Eukaryota</taxon>
        <taxon>Metazoa</taxon>
        <taxon>Ecdysozoa</taxon>
        <taxon>Nematoda</taxon>
        <taxon>Chromadorea</taxon>
        <taxon>Rhabditida</taxon>
        <taxon>Spirurina</taxon>
        <taxon>Spiruromorpha</taxon>
        <taxon>Filarioidea</taxon>
        <taxon>Onchocercidae</taxon>
        <taxon>Elaeophora</taxon>
    </lineage>
</organism>
<evidence type="ECO:0000313" key="1">
    <source>
        <dbReference type="Proteomes" id="UP000050640"/>
    </source>
</evidence>
<dbReference type="Proteomes" id="UP000050640">
    <property type="component" value="Unplaced"/>
</dbReference>